<protein>
    <submittedName>
        <fullName evidence="2">Ras-associating domain-containing protein</fullName>
    </submittedName>
</protein>
<evidence type="ECO:0000313" key="1">
    <source>
        <dbReference type="Proteomes" id="UP000095287"/>
    </source>
</evidence>
<dbReference type="Proteomes" id="UP000095287">
    <property type="component" value="Unplaced"/>
</dbReference>
<organism evidence="1 2">
    <name type="scientific">Steinernema glaseri</name>
    <dbReference type="NCBI Taxonomy" id="37863"/>
    <lineage>
        <taxon>Eukaryota</taxon>
        <taxon>Metazoa</taxon>
        <taxon>Ecdysozoa</taxon>
        <taxon>Nematoda</taxon>
        <taxon>Chromadorea</taxon>
        <taxon>Rhabditida</taxon>
        <taxon>Tylenchina</taxon>
        <taxon>Panagrolaimomorpha</taxon>
        <taxon>Strongyloidoidea</taxon>
        <taxon>Steinernematidae</taxon>
        <taxon>Steinernema</taxon>
    </lineage>
</organism>
<reference evidence="2" key="1">
    <citation type="submission" date="2016-11" db="UniProtKB">
        <authorList>
            <consortium name="WormBaseParasite"/>
        </authorList>
    </citation>
    <scope>IDENTIFICATION</scope>
</reference>
<accession>A0A1I7ZEM2</accession>
<dbReference type="WBParaSite" id="L893_g25631.t1">
    <property type="protein sequence ID" value="L893_g25631.t1"/>
    <property type="gene ID" value="L893_g25631"/>
</dbReference>
<proteinExistence type="predicted"/>
<name>A0A1I7ZEM2_9BILA</name>
<sequence>MVAEHKRLRRSLHGGEVAGSHRYLLSIDVKLRHGCRCACSLHLEDLLNAVLGDARWGVEPVELSARGQDTVFARSPNIAEALVFVVTVVDKG</sequence>
<dbReference type="AlphaFoldDB" id="A0A1I7ZEM2"/>
<keyword evidence="1" id="KW-1185">Reference proteome</keyword>
<evidence type="ECO:0000313" key="2">
    <source>
        <dbReference type="WBParaSite" id="L893_g25631.t1"/>
    </source>
</evidence>